<dbReference type="PANTHER" id="PTHR40660">
    <property type="entry name" value="5'-PHOSPHATE OXIDASE PUTATIVE DOMAIN-CONTAINING PROTEIN-RELATED"/>
    <property type="match status" value="1"/>
</dbReference>
<dbReference type="AlphaFoldDB" id="A0A1M5LTB7"/>
<dbReference type="STRING" id="947013.SAMN04488109_1368"/>
<dbReference type="Gene3D" id="2.30.110.10">
    <property type="entry name" value="Electron Transport, Fmn-binding Protein, Chain A"/>
    <property type="match status" value="1"/>
</dbReference>
<evidence type="ECO:0000313" key="2">
    <source>
        <dbReference type="Proteomes" id="UP000184212"/>
    </source>
</evidence>
<protein>
    <recommendedName>
        <fullName evidence="3">Pyridoxamine 5'-phosphate oxidase</fullName>
    </recommendedName>
</protein>
<keyword evidence="2" id="KW-1185">Reference proteome</keyword>
<dbReference type="Proteomes" id="UP000184212">
    <property type="component" value="Unassembled WGS sequence"/>
</dbReference>
<gene>
    <name evidence="1" type="ORF">SAMN04488109_1368</name>
</gene>
<dbReference type="RefSeq" id="WP_073132181.1">
    <property type="nucleotide sequence ID" value="NZ_FQWQ01000001.1"/>
</dbReference>
<proteinExistence type="predicted"/>
<dbReference type="EMBL" id="FQWQ01000001">
    <property type="protein sequence ID" value="SHG67879.1"/>
    <property type="molecule type" value="Genomic_DNA"/>
</dbReference>
<organism evidence="1 2">
    <name type="scientific">Chryseolinea serpens</name>
    <dbReference type="NCBI Taxonomy" id="947013"/>
    <lineage>
        <taxon>Bacteria</taxon>
        <taxon>Pseudomonadati</taxon>
        <taxon>Bacteroidota</taxon>
        <taxon>Cytophagia</taxon>
        <taxon>Cytophagales</taxon>
        <taxon>Fulvivirgaceae</taxon>
        <taxon>Chryseolinea</taxon>
    </lineage>
</organism>
<sequence>MTVEQNVHLEDIMPALQGVIPTIVATASLDHTPNVTYISQVYFVDEHHVALSYQFFNKTIRNVRENPVLTAIITCPVHYDLYKLLLRYEESQTEGEIFDAMEIQLEALASAQKKEGIFKLKAADIYRVISIEKM</sequence>
<name>A0A1M5LTB7_9BACT</name>
<reference evidence="1 2" key="1">
    <citation type="submission" date="2016-11" db="EMBL/GenBank/DDBJ databases">
        <authorList>
            <person name="Jaros S."/>
            <person name="Januszkiewicz K."/>
            <person name="Wedrychowicz H."/>
        </authorList>
    </citation>
    <scope>NUCLEOTIDE SEQUENCE [LARGE SCALE GENOMIC DNA]</scope>
    <source>
        <strain evidence="1 2">DSM 24574</strain>
    </source>
</reference>
<dbReference type="InterPro" id="IPR012349">
    <property type="entry name" value="Split_barrel_FMN-bd"/>
</dbReference>
<dbReference type="SUPFAM" id="SSF50475">
    <property type="entry name" value="FMN-binding split barrel"/>
    <property type="match status" value="1"/>
</dbReference>
<accession>A0A1M5LTB7</accession>
<evidence type="ECO:0000313" key="1">
    <source>
        <dbReference type="EMBL" id="SHG67879.1"/>
    </source>
</evidence>
<evidence type="ECO:0008006" key="3">
    <source>
        <dbReference type="Google" id="ProtNLM"/>
    </source>
</evidence>
<dbReference type="OrthoDB" id="1494384at2"/>
<dbReference type="PANTHER" id="PTHR40660:SF1">
    <property type="entry name" value="5'-PHOSPHATE OXIDASE PUTATIVE DOMAIN-CONTAINING PROTEIN-RELATED"/>
    <property type="match status" value="1"/>
</dbReference>